<protein>
    <recommendedName>
        <fullName evidence="3">DUF1579 domain-containing protein</fullName>
    </recommendedName>
</protein>
<proteinExistence type="predicted"/>
<dbReference type="EMBL" id="JBEHHI010000002">
    <property type="protein sequence ID" value="MEX5728584.1"/>
    <property type="molecule type" value="Genomic_DNA"/>
</dbReference>
<evidence type="ECO:0000313" key="1">
    <source>
        <dbReference type="EMBL" id="MEX5728584.1"/>
    </source>
</evidence>
<reference evidence="1 2" key="1">
    <citation type="submission" date="2024-06" db="EMBL/GenBank/DDBJ databases">
        <title>Genome of Rhodovulum iodosum, a marine photoferrotroph.</title>
        <authorList>
            <person name="Bianchini G."/>
            <person name="Nikeleit V."/>
            <person name="Kappler A."/>
            <person name="Bryce C."/>
            <person name="Sanchez-Baracaldo P."/>
        </authorList>
    </citation>
    <scope>NUCLEOTIDE SEQUENCE [LARGE SCALE GENOMIC DNA]</scope>
    <source>
        <strain evidence="1 2">UT/N1</strain>
    </source>
</reference>
<evidence type="ECO:0000313" key="2">
    <source>
        <dbReference type="Proteomes" id="UP001560019"/>
    </source>
</evidence>
<dbReference type="Proteomes" id="UP001560019">
    <property type="component" value="Unassembled WGS sequence"/>
</dbReference>
<name>A0ABV3XU17_9RHOB</name>
<keyword evidence="2" id="KW-1185">Reference proteome</keyword>
<gene>
    <name evidence="1" type="ORF">Ga0609869_001937</name>
</gene>
<organism evidence="1 2">
    <name type="scientific">Rhodovulum iodosum</name>
    <dbReference type="NCBI Taxonomy" id="68291"/>
    <lineage>
        <taxon>Bacteria</taxon>
        <taxon>Pseudomonadati</taxon>
        <taxon>Pseudomonadota</taxon>
        <taxon>Alphaproteobacteria</taxon>
        <taxon>Rhodobacterales</taxon>
        <taxon>Paracoccaceae</taxon>
        <taxon>Rhodovulum</taxon>
    </lineage>
</organism>
<evidence type="ECO:0008006" key="3">
    <source>
        <dbReference type="Google" id="ProtNLM"/>
    </source>
</evidence>
<comment type="caution">
    <text evidence="1">The sequence shown here is derived from an EMBL/GenBank/DDBJ whole genome shotgun (WGS) entry which is preliminary data.</text>
</comment>
<sequence length="125" mass="14019">MMPLVAAANELRGTWSGYYYCSQGPTSFDLILDGVTIDDWLVEGVFSFYAHPSNPEVPSGRFKVHALMTGEDEFIVVPKGWIERPGSFNQIYLMGSLIERGSKMRGRIYSDLFQPLSCPGFQATR</sequence>
<accession>A0ABV3XU17</accession>